<protein>
    <submittedName>
        <fullName evidence="1">Uncharacterized protein</fullName>
    </submittedName>
</protein>
<sequence>MKLRNGCENILLFVLCIILIIPSAGCGLLGINTADSGISVNSWRSQCMSEYLLFSNMGANNLNGPDKELNDLLLAQLYLCWSLCTENSETQEAIFGKTHCGE</sequence>
<evidence type="ECO:0000313" key="2">
    <source>
        <dbReference type="Proteomes" id="UP000644282"/>
    </source>
</evidence>
<dbReference type="RefSeq" id="WP_025176055.1">
    <property type="nucleotide sequence ID" value="NZ_CP186594.1"/>
</dbReference>
<reference evidence="1" key="1">
    <citation type="submission" date="2020-10" db="EMBL/GenBank/DDBJ databases">
        <title>New Zealand Leptospira genomics.</title>
        <authorList>
            <person name="Wilkinson D.A."/>
            <person name="Nisa S."/>
            <person name="Moinet M."/>
            <person name="Benschop J."/>
        </authorList>
    </citation>
    <scope>NUCLEOTIDE SEQUENCE</scope>
    <source>
        <strain evidence="1">ESR8</strain>
    </source>
</reference>
<evidence type="ECO:0000313" key="1">
    <source>
        <dbReference type="EMBL" id="MBE8430505.1"/>
    </source>
</evidence>
<dbReference type="AlphaFoldDB" id="A0AA41BJ44"/>
<accession>A0AA41BJ44</accession>
<dbReference type="Proteomes" id="UP000644282">
    <property type="component" value="Unassembled WGS sequence"/>
</dbReference>
<dbReference type="EMBL" id="JADDXF010000019">
    <property type="protein sequence ID" value="MBE8430505.1"/>
    <property type="molecule type" value="Genomic_DNA"/>
</dbReference>
<organism evidence="1 2">
    <name type="scientific">Leptospira interrogans serovar Pomona</name>
    <dbReference type="NCBI Taxonomy" id="44276"/>
    <lineage>
        <taxon>Bacteria</taxon>
        <taxon>Pseudomonadati</taxon>
        <taxon>Spirochaetota</taxon>
        <taxon>Spirochaetia</taxon>
        <taxon>Leptospirales</taxon>
        <taxon>Leptospiraceae</taxon>
        <taxon>Leptospira</taxon>
    </lineage>
</organism>
<proteinExistence type="predicted"/>
<name>A0AA41BJ44_LEPIR</name>
<gene>
    <name evidence="1" type="ORF">IQB77_11660</name>
</gene>
<comment type="caution">
    <text evidence="1">The sequence shown here is derived from an EMBL/GenBank/DDBJ whole genome shotgun (WGS) entry which is preliminary data.</text>
</comment>